<sequence length="1156" mass="131182">MGDTSRLRSVVGAEVGVESSYQKGSKQNGWRGFVKELKLLLSPEQGPITGITQGDAKPMIASRDESKITRGECKSYVEAVGGSEHERTLTAKPVIRAPELRKEIVMGNLGPPKIVAQSKIPDISQNEVLEKPEKVREDVQVVLSTGIDWSLIFKDGRRMRGAWLTETLERRVERTRWQEIHGTVVVSVEDNTDTLEITPLAIDFSMQEEEAGSRGDMEQVAITQQQHSEWVMGHLKKMGKALGASYEGNEEIVIGLLQTIEARRAQKDHSILLIWDKRVVEKIDEAAGQFSLSCKFRNISNQFEWIFTGVYGPNTDRDRIVLWEELAGLISWWDAPWCIGGDFNVVRFPSEKSGQALFISAMQEFSEFIVDFGLLDTPLEGGKFTWSNNRATPSMSRLDRFLFSSKWADHFGLVTQQRLPRVLSDHFPILLNCGQIIGGKRPFLFENMWLKVEGFVDKVRSWWGAYAFEGSSSFIMASKLKALKLDLKQWNAQEFGNLAYQQQGILHSLHELETHAETHGELSSNQGAIKNQLSKFYQSLYTEDTGYRPKLDGLDFTPIKAEAAAWLDHPFDEDEITTELYSEGALVRSINATFLTLIPKKANANEVRDFRPIALVDSIYKIVAKVLANRFCTVLSGIISPTQNAFVKGRQISYSVLIANECIDSRLQAAIPGVLCKLDVEKAYDHVNWEFLLYLLDRCGFSEKWRQWIHFCISTVRFSILINGSPEGFFGSTRGIRQGDPLSPLLFVLITKALSRMMTRAAEEGLMSGFQINLCKSEMVPVGHVPDLDSLAEIMGCKTAQLLMNYLGLPLGAKFKSKAIWDPILEKMEHKLAGWKRMYLSKGGRLTLIKSTLSSLPTYFLSLFPIPVAVASRIDKIQRDFLWGGMGEDRKFHLVNWNQVCQPINLGGLGIQNLRVFNKALLGKWLWRFGNEREALWRQVIVAKYGSLQGGWSSGKVVGPNGVSLWKNIREEWTIVSSFLSFEIGDGSMVLDFIRPIQDWEEESISSFLYLPYSSSVKGYGLDKCCWCGSQTKLFQVKSFYKALLPQNDAVDNLRRRRVIIMDWCCMCKNSGESPSHLLLHCSIAWDLWNFILCIFGIQWVMPRDIRDLLACWWAGKGRAKIKEVWNSIPHCVFWCIWWQRNSRTFEGKRKEFVGA</sequence>
<dbReference type="SUPFAM" id="SSF56219">
    <property type="entry name" value="DNase I-like"/>
    <property type="match status" value="1"/>
</dbReference>
<accession>A0A2N9IMI6</accession>
<dbReference type="GO" id="GO:0003824">
    <property type="term" value="F:catalytic activity"/>
    <property type="evidence" value="ECO:0007669"/>
    <property type="project" value="InterPro"/>
</dbReference>
<dbReference type="PANTHER" id="PTHR33116">
    <property type="entry name" value="REVERSE TRANSCRIPTASE ZINC-BINDING DOMAIN-CONTAINING PROTEIN-RELATED-RELATED"/>
    <property type="match status" value="1"/>
</dbReference>
<proteinExistence type="predicted"/>
<evidence type="ECO:0000313" key="2">
    <source>
        <dbReference type="EMBL" id="SPD25283.1"/>
    </source>
</evidence>
<dbReference type="SUPFAM" id="SSF56672">
    <property type="entry name" value="DNA/RNA polymerases"/>
    <property type="match status" value="1"/>
</dbReference>
<organism evidence="2">
    <name type="scientific">Fagus sylvatica</name>
    <name type="common">Beechnut</name>
    <dbReference type="NCBI Taxonomy" id="28930"/>
    <lineage>
        <taxon>Eukaryota</taxon>
        <taxon>Viridiplantae</taxon>
        <taxon>Streptophyta</taxon>
        <taxon>Embryophyta</taxon>
        <taxon>Tracheophyta</taxon>
        <taxon>Spermatophyta</taxon>
        <taxon>Magnoliopsida</taxon>
        <taxon>eudicotyledons</taxon>
        <taxon>Gunneridae</taxon>
        <taxon>Pentapetalae</taxon>
        <taxon>rosids</taxon>
        <taxon>fabids</taxon>
        <taxon>Fagales</taxon>
        <taxon>Fagaceae</taxon>
        <taxon>Fagus</taxon>
    </lineage>
</organism>
<dbReference type="InterPro" id="IPR005135">
    <property type="entry name" value="Endo/exonuclease/phosphatase"/>
</dbReference>
<dbReference type="AlphaFoldDB" id="A0A2N9IMI6"/>
<dbReference type="Pfam" id="PF00078">
    <property type="entry name" value="RVT_1"/>
    <property type="match status" value="1"/>
</dbReference>
<dbReference type="InterPro" id="IPR000477">
    <property type="entry name" value="RT_dom"/>
</dbReference>
<evidence type="ECO:0000259" key="1">
    <source>
        <dbReference type="PROSITE" id="PS50878"/>
    </source>
</evidence>
<dbReference type="Pfam" id="PF03372">
    <property type="entry name" value="Exo_endo_phos"/>
    <property type="match status" value="1"/>
</dbReference>
<feature type="domain" description="Reverse transcriptase" evidence="1">
    <location>
        <begin position="579"/>
        <end position="840"/>
    </location>
</feature>
<gene>
    <name evidence="2" type="ORF">FSB_LOCUS53165</name>
</gene>
<name>A0A2N9IMI6_FAGSY</name>
<dbReference type="PROSITE" id="PS50878">
    <property type="entry name" value="RT_POL"/>
    <property type="match status" value="1"/>
</dbReference>
<dbReference type="PANTHER" id="PTHR33116:SF78">
    <property type="entry name" value="OS12G0587133 PROTEIN"/>
    <property type="match status" value="1"/>
</dbReference>
<dbReference type="Gene3D" id="3.60.10.10">
    <property type="entry name" value="Endonuclease/exonuclease/phosphatase"/>
    <property type="match status" value="1"/>
</dbReference>
<dbReference type="EMBL" id="OIVN01006110">
    <property type="protein sequence ID" value="SPD25283.1"/>
    <property type="molecule type" value="Genomic_DNA"/>
</dbReference>
<reference evidence="2" key="1">
    <citation type="submission" date="2018-02" db="EMBL/GenBank/DDBJ databases">
        <authorList>
            <person name="Cohen D.B."/>
            <person name="Kent A.D."/>
        </authorList>
    </citation>
    <scope>NUCLEOTIDE SEQUENCE</scope>
</reference>
<dbReference type="InterPro" id="IPR036691">
    <property type="entry name" value="Endo/exonu/phosph_ase_sf"/>
</dbReference>
<dbReference type="CDD" id="cd01650">
    <property type="entry name" value="RT_nLTR_like"/>
    <property type="match status" value="1"/>
</dbReference>
<dbReference type="InterPro" id="IPR043502">
    <property type="entry name" value="DNA/RNA_pol_sf"/>
</dbReference>
<protein>
    <recommendedName>
        <fullName evidence="1">Reverse transcriptase domain-containing protein</fullName>
    </recommendedName>
</protein>